<accession>A0AAN9KT88</accession>
<name>A0AAN9KT88_CANGL</name>
<reference evidence="1 2" key="1">
    <citation type="submission" date="2024-01" db="EMBL/GenBank/DDBJ databases">
        <title>The genomes of 5 underutilized Papilionoideae crops provide insights into root nodulation and disease resistanc.</title>
        <authorList>
            <person name="Jiang F."/>
        </authorList>
    </citation>
    <scope>NUCLEOTIDE SEQUENCE [LARGE SCALE GENOMIC DNA]</scope>
    <source>
        <strain evidence="1">LVBAO_FW01</strain>
        <tissue evidence="1">Leaves</tissue>
    </source>
</reference>
<evidence type="ECO:0000313" key="2">
    <source>
        <dbReference type="Proteomes" id="UP001367508"/>
    </source>
</evidence>
<protein>
    <submittedName>
        <fullName evidence="1">Uncharacterized protein</fullName>
    </submittedName>
</protein>
<organism evidence="1 2">
    <name type="scientific">Canavalia gladiata</name>
    <name type="common">Sword bean</name>
    <name type="synonym">Dolichos gladiatus</name>
    <dbReference type="NCBI Taxonomy" id="3824"/>
    <lineage>
        <taxon>Eukaryota</taxon>
        <taxon>Viridiplantae</taxon>
        <taxon>Streptophyta</taxon>
        <taxon>Embryophyta</taxon>
        <taxon>Tracheophyta</taxon>
        <taxon>Spermatophyta</taxon>
        <taxon>Magnoliopsida</taxon>
        <taxon>eudicotyledons</taxon>
        <taxon>Gunneridae</taxon>
        <taxon>Pentapetalae</taxon>
        <taxon>rosids</taxon>
        <taxon>fabids</taxon>
        <taxon>Fabales</taxon>
        <taxon>Fabaceae</taxon>
        <taxon>Papilionoideae</taxon>
        <taxon>50 kb inversion clade</taxon>
        <taxon>NPAAA clade</taxon>
        <taxon>indigoferoid/millettioid clade</taxon>
        <taxon>Phaseoleae</taxon>
        <taxon>Canavalia</taxon>
    </lineage>
</organism>
<dbReference type="Proteomes" id="UP001367508">
    <property type="component" value="Unassembled WGS sequence"/>
</dbReference>
<comment type="caution">
    <text evidence="1">The sequence shown here is derived from an EMBL/GenBank/DDBJ whole genome shotgun (WGS) entry which is preliminary data.</text>
</comment>
<gene>
    <name evidence="1" type="ORF">VNO77_26997</name>
</gene>
<sequence length="184" mass="20556">MTYDTCGCMHAWRWVLSVNYIQDVSGLIKLVTYAIPFSQGTQEGFKRCAFNHGHQSECQPAYFLGHSSSSRDLMHAPRLQEMSMHKLFPCGLRSVRDNLLLDFEHNSLDYGSFSAFLFWYNALHGEPISCATFDGFSILYIAFSSYCNIPNSHGAKPQPIVMHAGASHGLKSSACVAIKTDFEA</sequence>
<keyword evidence="2" id="KW-1185">Reference proteome</keyword>
<dbReference type="EMBL" id="JAYMYQ010000006">
    <property type="protein sequence ID" value="KAK7323520.1"/>
    <property type="molecule type" value="Genomic_DNA"/>
</dbReference>
<evidence type="ECO:0000313" key="1">
    <source>
        <dbReference type="EMBL" id="KAK7323520.1"/>
    </source>
</evidence>
<dbReference type="AlphaFoldDB" id="A0AAN9KT88"/>
<proteinExistence type="predicted"/>